<reference evidence="2" key="2">
    <citation type="submission" date="2020-09" db="EMBL/GenBank/DDBJ databases">
        <authorList>
            <person name="Sun Q."/>
            <person name="Ohkuma M."/>
        </authorList>
    </citation>
    <scope>NUCLEOTIDE SEQUENCE</scope>
    <source>
        <strain evidence="2">JCM 3313</strain>
    </source>
</reference>
<accession>A0A918AUL2</accession>
<evidence type="ECO:0000313" key="2">
    <source>
        <dbReference type="EMBL" id="GGP73117.1"/>
    </source>
</evidence>
<evidence type="ECO:0000256" key="1">
    <source>
        <dbReference type="SAM" id="Phobius"/>
    </source>
</evidence>
<sequence>MPRRFTSYLDAQLADATVSGLLSATLGILGFGSVLSAAFGSTAVKAAGLVIGVLHVVVLLAVALGTQRALRRDNSWLRELLTHYTNMIYSDSDPLWRVDRWVEHVHVQDNGDATVSITVCALAEADELHFFRVRLGSFWKQSWQSRRKVDIEVSAVDEDDQDGPRWKHTDNWLPDGRLEVLVHFQDSLPKKGDAVRLKLHLEWPGKVAPLMRGEPDEFVVRFGQPLAHLEYRVSLPACTRVRHWPIGCRKADDFALKLSTEGKRTVIALTAEDIDADRRVGMRLDLR</sequence>
<dbReference type="RefSeq" id="WP_189226041.1">
    <property type="nucleotide sequence ID" value="NZ_BMRG01000013.1"/>
</dbReference>
<feature type="transmembrane region" description="Helical" evidence="1">
    <location>
        <begin position="46"/>
        <end position="65"/>
    </location>
</feature>
<evidence type="ECO:0000313" key="3">
    <source>
        <dbReference type="Proteomes" id="UP000639606"/>
    </source>
</evidence>
<comment type="caution">
    <text evidence="2">The sequence shown here is derived from an EMBL/GenBank/DDBJ whole genome shotgun (WGS) entry which is preliminary data.</text>
</comment>
<feature type="transmembrane region" description="Helical" evidence="1">
    <location>
        <begin position="21"/>
        <end position="40"/>
    </location>
</feature>
<reference evidence="2" key="1">
    <citation type="journal article" date="2014" name="Int. J. Syst. Evol. Microbiol.">
        <title>Complete genome sequence of Corynebacterium casei LMG S-19264T (=DSM 44701T), isolated from a smear-ripened cheese.</title>
        <authorList>
            <consortium name="US DOE Joint Genome Institute (JGI-PGF)"/>
            <person name="Walter F."/>
            <person name="Albersmeier A."/>
            <person name="Kalinowski J."/>
            <person name="Ruckert C."/>
        </authorList>
    </citation>
    <scope>NUCLEOTIDE SEQUENCE</scope>
    <source>
        <strain evidence="2">JCM 3313</strain>
    </source>
</reference>
<dbReference type="EMBL" id="BMRG01000013">
    <property type="protein sequence ID" value="GGP73117.1"/>
    <property type="molecule type" value="Genomic_DNA"/>
</dbReference>
<dbReference type="Proteomes" id="UP000639606">
    <property type="component" value="Unassembled WGS sequence"/>
</dbReference>
<dbReference type="AlphaFoldDB" id="A0A918AUL2"/>
<name>A0A918AUL2_9PSEU</name>
<keyword evidence="1" id="KW-0472">Membrane</keyword>
<organism evidence="2 3">
    <name type="scientific">Saccharothrix coeruleofusca</name>
    <dbReference type="NCBI Taxonomy" id="33919"/>
    <lineage>
        <taxon>Bacteria</taxon>
        <taxon>Bacillati</taxon>
        <taxon>Actinomycetota</taxon>
        <taxon>Actinomycetes</taxon>
        <taxon>Pseudonocardiales</taxon>
        <taxon>Pseudonocardiaceae</taxon>
        <taxon>Saccharothrix</taxon>
    </lineage>
</organism>
<protein>
    <submittedName>
        <fullName evidence="2">Uncharacterized protein</fullName>
    </submittedName>
</protein>
<keyword evidence="1" id="KW-1133">Transmembrane helix</keyword>
<proteinExistence type="predicted"/>
<keyword evidence="1" id="KW-0812">Transmembrane</keyword>
<gene>
    <name evidence="2" type="ORF">GCM10010185_53220</name>
</gene>
<keyword evidence="3" id="KW-1185">Reference proteome</keyword>